<reference evidence="3" key="1">
    <citation type="journal article" date="2019" name="Int. J. Syst. Evol. Microbiol.">
        <title>The Global Catalogue of Microorganisms (GCM) 10K type strain sequencing project: providing services to taxonomists for standard genome sequencing and annotation.</title>
        <authorList>
            <consortium name="The Broad Institute Genomics Platform"/>
            <consortium name="The Broad Institute Genome Sequencing Center for Infectious Disease"/>
            <person name="Wu L."/>
            <person name="Ma J."/>
        </authorList>
    </citation>
    <scope>NUCLEOTIDE SEQUENCE [LARGE SCALE GENOMIC DNA]</scope>
    <source>
        <strain evidence="3">CCUG 52478</strain>
    </source>
</reference>
<keyword evidence="1" id="KW-0732">Signal</keyword>
<proteinExistence type="predicted"/>
<sequence>MAFAIGLVLGSAATAAWAGVDQTGRYTDVTDVDGTSAMITAESFSTPPNACVVYAALVVAGGPSPRQLEAGFLRCRNVLIDQKCRNDYRFVERFDGLNYYCNEGATFNNGDSTFVTIARTPSGSSTTMQASLVGTSMNQSGFSLTSPTTAQAWGEVTGGSSCPTGPARADFATWKKLRNGSWTYITGANYGHAESGINGPCFAVSSLDSTGDFHVTH</sequence>
<dbReference type="Proteomes" id="UP001597229">
    <property type="component" value="Unassembled WGS sequence"/>
</dbReference>
<feature type="chain" id="PRO_5045890214" evidence="1">
    <location>
        <begin position="19"/>
        <end position="217"/>
    </location>
</feature>
<accession>A0ABW3VU11</accession>
<dbReference type="RefSeq" id="WP_367920187.1">
    <property type="nucleotide sequence ID" value="NZ_BAABAC010000026.1"/>
</dbReference>
<evidence type="ECO:0000313" key="3">
    <source>
        <dbReference type="Proteomes" id="UP001597229"/>
    </source>
</evidence>
<feature type="signal peptide" evidence="1">
    <location>
        <begin position="1"/>
        <end position="18"/>
    </location>
</feature>
<name>A0ABW3VU11_9ACTN</name>
<evidence type="ECO:0000256" key="1">
    <source>
        <dbReference type="SAM" id="SignalP"/>
    </source>
</evidence>
<dbReference type="EMBL" id="JBHTLX010000001">
    <property type="protein sequence ID" value="MFD1246174.1"/>
    <property type="molecule type" value="Genomic_DNA"/>
</dbReference>
<organism evidence="2 3">
    <name type="scientific">Nocardioides ginsengisoli</name>
    <dbReference type="NCBI Taxonomy" id="363868"/>
    <lineage>
        <taxon>Bacteria</taxon>
        <taxon>Bacillati</taxon>
        <taxon>Actinomycetota</taxon>
        <taxon>Actinomycetes</taxon>
        <taxon>Propionibacteriales</taxon>
        <taxon>Nocardioidaceae</taxon>
        <taxon>Nocardioides</taxon>
    </lineage>
</organism>
<evidence type="ECO:0000313" key="2">
    <source>
        <dbReference type="EMBL" id="MFD1246174.1"/>
    </source>
</evidence>
<protein>
    <submittedName>
        <fullName evidence="2">Uncharacterized protein</fullName>
    </submittedName>
</protein>
<gene>
    <name evidence="2" type="ORF">ACFQ3F_00095</name>
</gene>
<keyword evidence="3" id="KW-1185">Reference proteome</keyword>
<comment type="caution">
    <text evidence="2">The sequence shown here is derived from an EMBL/GenBank/DDBJ whole genome shotgun (WGS) entry which is preliminary data.</text>
</comment>